<protein>
    <recommendedName>
        <fullName evidence="11">4-hydroxybenzoate polyprenyltransferase</fullName>
        <ecNumber evidence="11">2.5.1.39</ecNumber>
    </recommendedName>
</protein>
<feature type="transmembrane region" description="Helical" evidence="12">
    <location>
        <begin position="179"/>
        <end position="201"/>
    </location>
</feature>
<evidence type="ECO:0000256" key="3">
    <source>
        <dbReference type="ARBA" id="ARBA00005985"/>
    </source>
</evidence>
<dbReference type="FunFam" id="1.20.120.1780:FF:000001">
    <property type="entry name" value="4-hydroxybenzoate octaprenyltransferase"/>
    <property type="match status" value="1"/>
</dbReference>
<evidence type="ECO:0000313" key="13">
    <source>
        <dbReference type="EMBL" id="TCZ74393.1"/>
    </source>
</evidence>
<evidence type="ECO:0000256" key="9">
    <source>
        <dbReference type="ARBA" id="ARBA00022989"/>
    </source>
</evidence>
<evidence type="ECO:0000256" key="7">
    <source>
        <dbReference type="ARBA" id="ARBA00022688"/>
    </source>
</evidence>
<evidence type="ECO:0000313" key="14">
    <source>
        <dbReference type="Proteomes" id="UP000295164"/>
    </source>
</evidence>
<dbReference type="GO" id="GO:0006744">
    <property type="term" value="P:ubiquinone biosynthetic process"/>
    <property type="evidence" value="ECO:0007669"/>
    <property type="project" value="UniProtKB-KW"/>
</dbReference>
<dbReference type="GO" id="GO:0005886">
    <property type="term" value="C:plasma membrane"/>
    <property type="evidence" value="ECO:0007669"/>
    <property type="project" value="TreeGrafter"/>
</dbReference>
<comment type="cofactor">
    <cofactor evidence="1">
        <name>Mg(2+)</name>
        <dbReference type="ChEBI" id="CHEBI:18420"/>
    </cofactor>
</comment>
<dbReference type="GO" id="GO:0008412">
    <property type="term" value="F:4-hydroxybenzoate polyprenyltransferase activity"/>
    <property type="evidence" value="ECO:0007669"/>
    <property type="project" value="UniProtKB-EC"/>
</dbReference>
<feature type="transmembrane region" description="Helical" evidence="12">
    <location>
        <begin position="17"/>
        <end position="37"/>
    </location>
</feature>
<dbReference type="InterPro" id="IPR039653">
    <property type="entry name" value="Prenyltransferase"/>
</dbReference>
<dbReference type="PANTHER" id="PTHR11048">
    <property type="entry name" value="PRENYLTRANSFERASES"/>
    <property type="match status" value="1"/>
</dbReference>
<evidence type="ECO:0000256" key="10">
    <source>
        <dbReference type="ARBA" id="ARBA00023136"/>
    </source>
</evidence>
<proteinExistence type="inferred from homology"/>
<evidence type="ECO:0000256" key="11">
    <source>
        <dbReference type="ARBA" id="ARBA00034524"/>
    </source>
</evidence>
<feature type="transmembrane region" description="Helical" evidence="12">
    <location>
        <begin position="153"/>
        <end position="173"/>
    </location>
</feature>
<dbReference type="EMBL" id="SKFH01000002">
    <property type="protein sequence ID" value="TCZ74393.1"/>
    <property type="molecule type" value="Genomic_DNA"/>
</dbReference>
<gene>
    <name evidence="13" type="ORF">E0486_01850</name>
</gene>
<comment type="caution">
    <text evidence="13">The sequence shown here is derived from an EMBL/GenBank/DDBJ whole genome shotgun (WGS) entry which is preliminary data.</text>
</comment>
<comment type="subcellular location">
    <subcellularLocation>
        <location evidence="2">Membrane</location>
        <topology evidence="2">Multi-pass membrane protein</topology>
    </subcellularLocation>
</comment>
<dbReference type="Gene3D" id="1.20.120.1780">
    <property type="entry name" value="UbiA prenyltransferase"/>
    <property type="match status" value="1"/>
</dbReference>
<accession>A0A4R4E680</accession>
<dbReference type="Proteomes" id="UP000295164">
    <property type="component" value="Unassembled WGS sequence"/>
</dbReference>
<keyword evidence="10 12" id="KW-0472">Membrane</keyword>
<reference evidence="13 14" key="1">
    <citation type="submission" date="2019-03" db="EMBL/GenBank/DDBJ databases">
        <authorList>
            <person name="Kim M.K.M."/>
        </authorList>
    </citation>
    <scope>NUCLEOTIDE SEQUENCE [LARGE SCALE GENOMIC DNA]</scope>
    <source>
        <strain evidence="13 14">17J68-15</strain>
    </source>
</reference>
<keyword evidence="14" id="KW-1185">Reference proteome</keyword>
<dbReference type="RefSeq" id="WP_131850439.1">
    <property type="nucleotide sequence ID" value="NZ_SKFH01000002.1"/>
</dbReference>
<name>A0A4R4E680_9BACT</name>
<dbReference type="OrthoDB" id="9782418at2"/>
<feature type="transmembrane region" description="Helical" evidence="12">
    <location>
        <begin position="102"/>
        <end position="120"/>
    </location>
</feature>
<organism evidence="13 14">
    <name type="scientific">Flaviaesturariibacter aridisoli</name>
    <dbReference type="NCBI Taxonomy" id="2545761"/>
    <lineage>
        <taxon>Bacteria</taxon>
        <taxon>Pseudomonadati</taxon>
        <taxon>Bacteroidota</taxon>
        <taxon>Chitinophagia</taxon>
        <taxon>Chitinophagales</taxon>
        <taxon>Chitinophagaceae</taxon>
        <taxon>Flaviaestuariibacter</taxon>
    </lineage>
</organism>
<feature type="transmembrane region" description="Helical" evidence="12">
    <location>
        <begin position="278"/>
        <end position="299"/>
    </location>
</feature>
<evidence type="ECO:0000256" key="2">
    <source>
        <dbReference type="ARBA" id="ARBA00004141"/>
    </source>
</evidence>
<keyword evidence="6 13" id="KW-0808">Transferase</keyword>
<feature type="transmembrane region" description="Helical" evidence="12">
    <location>
        <begin position="57"/>
        <end position="82"/>
    </location>
</feature>
<dbReference type="AlphaFoldDB" id="A0A4R4E680"/>
<comment type="similarity">
    <text evidence="3">Belongs to the UbiA prenyltransferase family.</text>
</comment>
<dbReference type="PANTHER" id="PTHR11048:SF28">
    <property type="entry name" value="4-HYDROXYBENZOATE POLYPRENYLTRANSFERASE, MITOCHONDRIAL"/>
    <property type="match status" value="1"/>
</dbReference>
<dbReference type="FunFam" id="1.10.357.140:FF:000008">
    <property type="entry name" value="4-hydroxybenzoate octaprenyltransferase"/>
    <property type="match status" value="1"/>
</dbReference>
<feature type="transmembrane region" description="Helical" evidence="12">
    <location>
        <begin position="248"/>
        <end position="266"/>
    </location>
</feature>
<evidence type="ECO:0000256" key="4">
    <source>
        <dbReference type="ARBA" id="ARBA00022475"/>
    </source>
</evidence>
<evidence type="ECO:0000256" key="8">
    <source>
        <dbReference type="ARBA" id="ARBA00022692"/>
    </source>
</evidence>
<evidence type="ECO:0000256" key="12">
    <source>
        <dbReference type="SAM" id="Phobius"/>
    </source>
</evidence>
<evidence type="ECO:0000256" key="1">
    <source>
        <dbReference type="ARBA" id="ARBA00001946"/>
    </source>
</evidence>
<feature type="transmembrane region" description="Helical" evidence="12">
    <location>
        <begin position="126"/>
        <end position="146"/>
    </location>
</feature>
<evidence type="ECO:0000256" key="6">
    <source>
        <dbReference type="ARBA" id="ARBA00022679"/>
    </source>
</evidence>
<sequence>MTTVKNYLSLIKFSHTIFAMPFALIGFFLALFSIKHIDWPVLDEPGWHMTLYSNEFLIRQFILVILCMVFARSAAMAFNRYIDRKFDEKNPRTAIREIPKGIITPQNALAFTIACCLLFVACTFFINRICFFLSPVALAVVLGYSYTKRFTPLCHLVLGVGLSLAPIGAWLAVTGYFHWLPLLFSFAVVFWVSGFDIIYAMQDVDFDTSQQLYSIPAAVGKARALHISEFLHLLSAACVVAAGKFGHFGWLYWIGVLVFGGMLIYQHSIVKPTDLRRVNIAFMTANGIASVVFAAFVIADLFVH</sequence>
<dbReference type="InterPro" id="IPR044878">
    <property type="entry name" value="UbiA_sf"/>
</dbReference>
<dbReference type="Pfam" id="PF01040">
    <property type="entry name" value="UbiA"/>
    <property type="match status" value="1"/>
</dbReference>
<keyword evidence="5" id="KW-0997">Cell inner membrane</keyword>
<keyword evidence="9 12" id="KW-1133">Transmembrane helix</keyword>
<keyword evidence="8 12" id="KW-0812">Transmembrane</keyword>
<dbReference type="Gene3D" id="1.10.357.140">
    <property type="entry name" value="UbiA prenyltransferase"/>
    <property type="match status" value="1"/>
</dbReference>
<keyword evidence="4" id="KW-1003">Cell membrane</keyword>
<dbReference type="EC" id="2.5.1.39" evidence="11"/>
<dbReference type="NCBIfam" id="TIGR01475">
    <property type="entry name" value="ubiA_other"/>
    <property type="match status" value="1"/>
</dbReference>
<dbReference type="InterPro" id="IPR000537">
    <property type="entry name" value="UbiA_prenyltransferase"/>
</dbReference>
<dbReference type="CDD" id="cd13959">
    <property type="entry name" value="PT_UbiA_COQ2"/>
    <property type="match status" value="1"/>
</dbReference>
<keyword evidence="7" id="KW-0831">Ubiquinone biosynthesis</keyword>
<evidence type="ECO:0000256" key="5">
    <source>
        <dbReference type="ARBA" id="ARBA00022519"/>
    </source>
</evidence>
<dbReference type="InterPro" id="IPR006371">
    <property type="entry name" value="Polyprenyltransferase_UbiA-li"/>
</dbReference>